<protein>
    <submittedName>
        <fullName evidence="1">Uncharacterized protein</fullName>
    </submittedName>
</protein>
<accession>A0A0M8P0K8</accession>
<keyword evidence="2" id="KW-1185">Reference proteome</keyword>
<organism evidence="1 2">
    <name type="scientific">Penicillium nordicum</name>
    <dbReference type="NCBI Taxonomy" id="229535"/>
    <lineage>
        <taxon>Eukaryota</taxon>
        <taxon>Fungi</taxon>
        <taxon>Dikarya</taxon>
        <taxon>Ascomycota</taxon>
        <taxon>Pezizomycotina</taxon>
        <taxon>Eurotiomycetes</taxon>
        <taxon>Eurotiomycetidae</taxon>
        <taxon>Eurotiales</taxon>
        <taxon>Aspergillaceae</taxon>
        <taxon>Penicillium</taxon>
    </lineage>
</organism>
<dbReference type="EMBL" id="LHQQ01000100">
    <property type="protein sequence ID" value="KOS42688.1"/>
    <property type="molecule type" value="Genomic_DNA"/>
</dbReference>
<reference evidence="1 2" key="1">
    <citation type="submission" date="2015-08" db="EMBL/GenBank/DDBJ databases">
        <title>Genome sequencing of Penicillium nordicum.</title>
        <authorList>
            <person name="Nguyen H.D."/>
            <person name="Seifert K.A."/>
        </authorList>
    </citation>
    <scope>NUCLEOTIDE SEQUENCE [LARGE SCALE GENOMIC DNA]</scope>
    <source>
        <strain evidence="1 2">DAOMC 185683</strain>
    </source>
</reference>
<evidence type="ECO:0000313" key="1">
    <source>
        <dbReference type="EMBL" id="KOS42688.1"/>
    </source>
</evidence>
<comment type="caution">
    <text evidence="1">The sequence shown here is derived from an EMBL/GenBank/DDBJ whole genome shotgun (WGS) entry which is preliminary data.</text>
</comment>
<name>A0A0M8P0K8_9EURO</name>
<dbReference type="Proteomes" id="UP000037696">
    <property type="component" value="Unassembled WGS sequence"/>
</dbReference>
<proteinExistence type="predicted"/>
<gene>
    <name evidence="1" type="ORF">ACN38_g6431</name>
</gene>
<dbReference type="AlphaFoldDB" id="A0A0M8P0K8"/>
<sequence length="98" mass="11591">MLLLVIALPRLLEARVQINHYRWLLMPECLISHRFLHRSIQCMVNLLILQLSKMKLFTSIHIRYLHVFVAVRRCQKMKLFTSIQMTPGSASWISTNKT</sequence>
<evidence type="ECO:0000313" key="2">
    <source>
        <dbReference type="Proteomes" id="UP000037696"/>
    </source>
</evidence>